<name>A0AA38G206_TAXCH</name>
<accession>A0AA38G206</accession>
<protein>
    <submittedName>
        <fullName evidence="1">Uncharacterized protein</fullName>
    </submittedName>
</protein>
<dbReference type="Proteomes" id="UP000824469">
    <property type="component" value="Unassembled WGS sequence"/>
</dbReference>
<reference evidence="1 2" key="1">
    <citation type="journal article" date="2021" name="Nat. Plants">
        <title>The Taxus genome provides insights into paclitaxel biosynthesis.</title>
        <authorList>
            <person name="Xiong X."/>
            <person name="Gou J."/>
            <person name="Liao Q."/>
            <person name="Li Y."/>
            <person name="Zhou Q."/>
            <person name="Bi G."/>
            <person name="Li C."/>
            <person name="Du R."/>
            <person name="Wang X."/>
            <person name="Sun T."/>
            <person name="Guo L."/>
            <person name="Liang H."/>
            <person name="Lu P."/>
            <person name="Wu Y."/>
            <person name="Zhang Z."/>
            <person name="Ro D.K."/>
            <person name="Shang Y."/>
            <person name="Huang S."/>
            <person name="Yan J."/>
        </authorList>
    </citation>
    <scope>NUCLEOTIDE SEQUENCE [LARGE SCALE GENOMIC DNA]</scope>
    <source>
        <strain evidence="1">Ta-2019</strain>
    </source>
</reference>
<proteinExistence type="predicted"/>
<evidence type="ECO:0000313" key="1">
    <source>
        <dbReference type="EMBL" id="KAH9314874.1"/>
    </source>
</evidence>
<evidence type="ECO:0000313" key="2">
    <source>
        <dbReference type="Proteomes" id="UP000824469"/>
    </source>
</evidence>
<organism evidence="1 2">
    <name type="scientific">Taxus chinensis</name>
    <name type="common">Chinese yew</name>
    <name type="synonym">Taxus wallichiana var. chinensis</name>
    <dbReference type="NCBI Taxonomy" id="29808"/>
    <lineage>
        <taxon>Eukaryota</taxon>
        <taxon>Viridiplantae</taxon>
        <taxon>Streptophyta</taxon>
        <taxon>Embryophyta</taxon>
        <taxon>Tracheophyta</taxon>
        <taxon>Spermatophyta</taxon>
        <taxon>Pinopsida</taxon>
        <taxon>Pinidae</taxon>
        <taxon>Conifers II</taxon>
        <taxon>Cupressales</taxon>
        <taxon>Taxaceae</taxon>
        <taxon>Taxus</taxon>
    </lineage>
</organism>
<dbReference type="EMBL" id="JAHRHJ020000005">
    <property type="protein sequence ID" value="KAH9314874.1"/>
    <property type="molecule type" value="Genomic_DNA"/>
</dbReference>
<sequence length="150" mass="16543">DMILEDVTPPPSLLEIMDKVPPSTLYFMDLFLGGHLDEVSSHPPPPVTTTEFNDATLRSSNDSLKKDHLCLLDSPHWDTFLLDISSLFVESHILDLDDTIEDIFLLYDSSDGVASSSLDVMRLLINPPTLSTSIHASTFPSSTVKPGFPE</sequence>
<dbReference type="AlphaFoldDB" id="A0AA38G206"/>
<gene>
    <name evidence="1" type="ORF">KI387_023501</name>
</gene>
<comment type="caution">
    <text evidence="1">The sequence shown here is derived from an EMBL/GenBank/DDBJ whole genome shotgun (WGS) entry which is preliminary data.</text>
</comment>
<feature type="non-terminal residue" evidence="1">
    <location>
        <position position="1"/>
    </location>
</feature>
<keyword evidence="2" id="KW-1185">Reference proteome</keyword>